<dbReference type="Proteomes" id="UP000049023">
    <property type="component" value="Unassembled WGS sequence"/>
</dbReference>
<dbReference type="EMBL" id="CNFU01002002">
    <property type="protein sequence ID" value="CKT97003.1"/>
    <property type="molecule type" value="Genomic_DNA"/>
</dbReference>
<protein>
    <submittedName>
        <fullName evidence="1">Uncharacterized protein</fullName>
    </submittedName>
</protein>
<gene>
    <name evidence="1" type="ORF">ERS027661_04855</name>
</gene>
<dbReference type="AlphaFoldDB" id="A0A655AP75"/>
<evidence type="ECO:0000313" key="1">
    <source>
        <dbReference type="EMBL" id="CKT97003.1"/>
    </source>
</evidence>
<evidence type="ECO:0000313" key="2">
    <source>
        <dbReference type="Proteomes" id="UP000049023"/>
    </source>
</evidence>
<organism evidence="1 2">
    <name type="scientific">Mycobacterium tuberculosis</name>
    <dbReference type="NCBI Taxonomy" id="1773"/>
    <lineage>
        <taxon>Bacteria</taxon>
        <taxon>Bacillati</taxon>
        <taxon>Actinomycetota</taxon>
        <taxon>Actinomycetes</taxon>
        <taxon>Mycobacteriales</taxon>
        <taxon>Mycobacteriaceae</taxon>
        <taxon>Mycobacterium</taxon>
        <taxon>Mycobacterium tuberculosis complex</taxon>
    </lineage>
</organism>
<proteinExistence type="predicted"/>
<sequence>MSPPTPNHSSSGLRPVFSLIMPPMGCSIINRIRPTRLIQVAVIACEP</sequence>
<accession>A0A655AP75</accession>
<name>A0A655AP75_MYCTX</name>
<reference evidence="1 2" key="1">
    <citation type="submission" date="2015-03" db="EMBL/GenBank/DDBJ databases">
        <authorList>
            <consortium name="Pathogen Informatics"/>
        </authorList>
    </citation>
    <scope>NUCLEOTIDE SEQUENCE [LARGE SCALE GENOMIC DNA]</scope>
    <source>
        <strain evidence="1 2">Bir 187</strain>
    </source>
</reference>